<dbReference type="PANTHER" id="PTHR47158">
    <property type="entry name" value="OS08G0239000 PROTEIN"/>
    <property type="match status" value="1"/>
</dbReference>
<dbReference type="AlphaFoldDB" id="A4RYZ0"/>
<dbReference type="GO" id="GO:0016226">
    <property type="term" value="P:iron-sulfur cluster assembly"/>
    <property type="evidence" value="ECO:0007669"/>
    <property type="project" value="InterPro"/>
</dbReference>
<dbReference type="PANTHER" id="PTHR47158:SF1">
    <property type="entry name" value="OS08G0239000 PROTEIN"/>
    <property type="match status" value="1"/>
</dbReference>
<organism evidence="2 3">
    <name type="scientific">Ostreococcus lucimarinus (strain CCE9901)</name>
    <dbReference type="NCBI Taxonomy" id="436017"/>
    <lineage>
        <taxon>Eukaryota</taxon>
        <taxon>Viridiplantae</taxon>
        <taxon>Chlorophyta</taxon>
        <taxon>Mamiellophyceae</taxon>
        <taxon>Mamiellales</taxon>
        <taxon>Bathycoccaceae</taxon>
        <taxon>Ostreococcus</taxon>
    </lineage>
</organism>
<accession>A4RYZ0</accession>
<dbReference type="EMBL" id="CP000586">
    <property type="protein sequence ID" value="ABO96540.1"/>
    <property type="molecule type" value="Genomic_DNA"/>
</dbReference>
<dbReference type="eggNOG" id="KOG3801">
    <property type="taxonomic scope" value="Eukaryota"/>
</dbReference>
<dbReference type="InterPro" id="IPR045297">
    <property type="entry name" value="Complex1_LYR_LYRM4"/>
</dbReference>
<dbReference type="Gramene" id="ABO96540">
    <property type="protein sequence ID" value="ABO96540"/>
    <property type="gene ID" value="OSTLU_41496"/>
</dbReference>
<dbReference type="GeneID" id="5002343"/>
<evidence type="ECO:0000313" key="3">
    <source>
        <dbReference type="Proteomes" id="UP000001568"/>
    </source>
</evidence>
<dbReference type="CDD" id="cd20264">
    <property type="entry name" value="Complex1_LYR_LYRM4"/>
    <property type="match status" value="1"/>
</dbReference>
<dbReference type="Pfam" id="PF05347">
    <property type="entry name" value="Complex1_LYR"/>
    <property type="match status" value="1"/>
</dbReference>
<reference evidence="2 3" key="1">
    <citation type="journal article" date="2007" name="Proc. Natl. Acad. Sci. U.S.A.">
        <title>The tiny eukaryote Ostreococcus provides genomic insights into the paradox of plankton speciation.</title>
        <authorList>
            <person name="Palenik B."/>
            <person name="Grimwood J."/>
            <person name="Aerts A."/>
            <person name="Rouze P."/>
            <person name="Salamov A."/>
            <person name="Putnam N."/>
            <person name="Dupont C."/>
            <person name="Jorgensen R."/>
            <person name="Derelle E."/>
            <person name="Rombauts S."/>
            <person name="Zhou K."/>
            <person name="Otillar R."/>
            <person name="Merchant S.S."/>
            <person name="Podell S."/>
            <person name="Gaasterland T."/>
            <person name="Napoli C."/>
            <person name="Gendler K."/>
            <person name="Manuell A."/>
            <person name="Tai V."/>
            <person name="Vallon O."/>
            <person name="Piganeau G."/>
            <person name="Jancek S."/>
            <person name="Heijde M."/>
            <person name="Jabbari K."/>
            <person name="Bowler C."/>
            <person name="Lohr M."/>
            <person name="Robbens S."/>
            <person name="Werner G."/>
            <person name="Dubchak I."/>
            <person name="Pazour G.J."/>
            <person name="Ren Q."/>
            <person name="Paulsen I."/>
            <person name="Delwiche C."/>
            <person name="Schmutz J."/>
            <person name="Rokhsar D."/>
            <person name="Van de Peer Y."/>
            <person name="Moreau H."/>
            <person name="Grigoriev I.V."/>
        </authorList>
    </citation>
    <scope>NUCLEOTIDE SEQUENCE [LARGE SCALE GENOMIC DNA]</scope>
    <source>
        <strain evidence="2 3">CCE9901</strain>
    </source>
</reference>
<keyword evidence="3" id="KW-1185">Reference proteome</keyword>
<feature type="domain" description="Complex 1 LYR protein" evidence="1">
    <location>
        <begin position="9"/>
        <end position="66"/>
    </location>
</feature>
<dbReference type="RefSeq" id="XP_001418247.1">
    <property type="nucleotide sequence ID" value="XM_001418210.1"/>
</dbReference>
<name>A4RYZ0_OSTLU</name>
<dbReference type="KEGG" id="olu:OSTLU_41496"/>
<protein>
    <recommendedName>
        <fullName evidence="1">Complex 1 LYR protein domain-containing protein</fullName>
    </recommendedName>
</protein>
<gene>
    <name evidence="2" type="ORF">OSTLU_41496</name>
</gene>
<dbReference type="OrthoDB" id="275715at2759"/>
<evidence type="ECO:0000259" key="1">
    <source>
        <dbReference type="Pfam" id="PF05347"/>
    </source>
</evidence>
<dbReference type="OMA" id="DAFCENR"/>
<dbReference type="InterPro" id="IPR008011">
    <property type="entry name" value="Complex1_LYR_dom"/>
</dbReference>
<sequence>MATTATRPRALELYRALLRCGRSFNDYNVREYVKRRATESFRANAALADVDAIESALEEGARELDVARRQATVYALYGGARKPSSMDVR</sequence>
<dbReference type="STRING" id="436017.A4RYZ0"/>
<dbReference type="Proteomes" id="UP000001568">
    <property type="component" value="Chromosome 6"/>
</dbReference>
<evidence type="ECO:0000313" key="2">
    <source>
        <dbReference type="EMBL" id="ABO96540.1"/>
    </source>
</evidence>
<proteinExistence type="predicted"/>
<dbReference type="HOGENOM" id="CLU_120076_1_0_1"/>